<dbReference type="PROSITE" id="PS00028">
    <property type="entry name" value="ZINC_FINGER_C2H2_1"/>
    <property type="match status" value="1"/>
</dbReference>
<dbReference type="Proteomes" id="UP000800200">
    <property type="component" value="Unassembled WGS sequence"/>
</dbReference>
<keyword evidence="1" id="KW-0479">Metal-binding</keyword>
<dbReference type="InterPro" id="IPR013087">
    <property type="entry name" value="Znf_C2H2_type"/>
</dbReference>
<feature type="compositionally biased region" description="Basic residues" evidence="2">
    <location>
        <begin position="1"/>
        <end position="14"/>
    </location>
</feature>
<evidence type="ECO:0000313" key="5">
    <source>
        <dbReference type="Proteomes" id="UP000800200"/>
    </source>
</evidence>
<dbReference type="GO" id="GO:0008270">
    <property type="term" value="F:zinc ion binding"/>
    <property type="evidence" value="ECO:0007669"/>
    <property type="project" value="UniProtKB-KW"/>
</dbReference>
<name>A0A6A6EH47_9PEZI</name>
<dbReference type="PROSITE" id="PS50157">
    <property type="entry name" value="ZINC_FINGER_C2H2_2"/>
    <property type="match status" value="1"/>
</dbReference>
<sequence>MDSRGSRRGRRRWKPVSSHPIETTATSSQPKNIFYCTFSGCNRFFSQQYEWVRHEESVHYPQKKWICCQTLEIPENVRQNIVMKGGAPAPWPQNFDACLKQPEDHRTFYRKDHLVQHIQQVHLGKKSLIPTDLLQLWADDACEPLAGDPILRCGFCGDDLPSWTARRHHVAAHFKKGLDMSAWWPSRKRIPFVPDSAVCLFSSGRFTCPLCNKEYSDCESAALEHHHCAAWSCRFLVNFESTFTGTESARCKLCSAQIKANPFSLDGQWHAMRLHCEYHRLRDCDQDIYSNFEDFTAHMCTHRQVELEQAKEELFDDWCTRLRWSTNKQQ</sequence>
<reference evidence="4" key="1">
    <citation type="journal article" date="2020" name="Stud. Mycol.">
        <title>101 Dothideomycetes genomes: a test case for predicting lifestyles and emergence of pathogens.</title>
        <authorList>
            <person name="Haridas S."/>
            <person name="Albert R."/>
            <person name="Binder M."/>
            <person name="Bloem J."/>
            <person name="Labutti K."/>
            <person name="Salamov A."/>
            <person name="Andreopoulos B."/>
            <person name="Baker S."/>
            <person name="Barry K."/>
            <person name="Bills G."/>
            <person name="Bluhm B."/>
            <person name="Cannon C."/>
            <person name="Castanera R."/>
            <person name="Culley D."/>
            <person name="Daum C."/>
            <person name="Ezra D."/>
            <person name="Gonzalez J."/>
            <person name="Henrissat B."/>
            <person name="Kuo A."/>
            <person name="Liang C."/>
            <person name="Lipzen A."/>
            <person name="Lutzoni F."/>
            <person name="Magnuson J."/>
            <person name="Mondo S."/>
            <person name="Nolan M."/>
            <person name="Ohm R."/>
            <person name="Pangilinan J."/>
            <person name="Park H.-J."/>
            <person name="Ramirez L."/>
            <person name="Alfaro M."/>
            <person name="Sun H."/>
            <person name="Tritt A."/>
            <person name="Yoshinaga Y."/>
            <person name="Zwiers L.-H."/>
            <person name="Turgeon B."/>
            <person name="Goodwin S."/>
            <person name="Spatafora J."/>
            <person name="Crous P."/>
            <person name="Grigoriev I."/>
        </authorList>
    </citation>
    <scope>NUCLEOTIDE SEQUENCE</scope>
    <source>
        <strain evidence="4">CBS 207.26</strain>
    </source>
</reference>
<keyword evidence="5" id="KW-1185">Reference proteome</keyword>
<evidence type="ECO:0000313" key="4">
    <source>
        <dbReference type="EMBL" id="KAF2190613.1"/>
    </source>
</evidence>
<evidence type="ECO:0000256" key="1">
    <source>
        <dbReference type="PROSITE-ProRule" id="PRU00042"/>
    </source>
</evidence>
<dbReference type="SMART" id="SM00355">
    <property type="entry name" value="ZnF_C2H2"/>
    <property type="match status" value="2"/>
</dbReference>
<dbReference type="AlphaFoldDB" id="A0A6A6EH47"/>
<protein>
    <recommendedName>
        <fullName evidence="3">C2H2-type domain-containing protein</fullName>
    </recommendedName>
</protein>
<dbReference type="OrthoDB" id="10056939at2759"/>
<feature type="region of interest" description="Disordered" evidence="2">
    <location>
        <begin position="1"/>
        <end position="25"/>
    </location>
</feature>
<accession>A0A6A6EH47</accession>
<proteinExistence type="predicted"/>
<feature type="domain" description="C2H2-type" evidence="3">
    <location>
        <begin position="34"/>
        <end position="64"/>
    </location>
</feature>
<keyword evidence="1" id="KW-0862">Zinc</keyword>
<evidence type="ECO:0000259" key="3">
    <source>
        <dbReference type="PROSITE" id="PS50157"/>
    </source>
</evidence>
<keyword evidence="1" id="KW-0863">Zinc-finger</keyword>
<gene>
    <name evidence="4" type="ORF">K469DRAFT_389084</name>
</gene>
<organism evidence="4 5">
    <name type="scientific">Zopfia rhizophila CBS 207.26</name>
    <dbReference type="NCBI Taxonomy" id="1314779"/>
    <lineage>
        <taxon>Eukaryota</taxon>
        <taxon>Fungi</taxon>
        <taxon>Dikarya</taxon>
        <taxon>Ascomycota</taxon>
        <taxon>Pezizomycotina</taxon>
        <taxon>Dothideomycetes</taxon>
        <taxon>Dothideomycetes incertae sedis</taxon>
        <taxon>Zopfiaceae</taxon>
        <taxon>Zopfia</taxon>
    </lineage>
</organism>
<evidence type="ECO:0000256" key="2">
    <source>
        <dbReference type="SAM" id="MobiDB-lite"/>
    </source>
</evidence>
<dbReference type="EMBL" id="ML994618">
    <property type="protein sequence ID" value="KAF2190613.1"/>
    <property type="molecule type" value="Genomic_DNA"/>
</dbReference>